<dbReference type="AlphaFoldDB" id="A0A101M1A5"/>
<dbReference type="EMBL" id="LKAM01000003">
    <property type="protein sequence ID" value="KUM49201.1"/>
    <property type="molecule type" value="Genomic_DNA"/>
</dbReference>
<proteinExistence type="predicted"/>
<reference evidence="2" key="1">
    <citation type="journal article" date="2015" name="Genome Biol. Evol.">
        <title>Organellar Genomes of White Spruce (Picea glauca): Assembly and Annotation.</title>
        <authorList>
            <person name="Jackman S.D."/>
            <person name="Warren R.L."/>
            <person name="Gibb E.A."/>
            <person name="Vandervalk B.P."/>
            <person name="Mohamadi H."/>
            <person name="Chu J."/>
            <person name="Raymond A."/>
            <person name="Pleasance S."/>
            <person name="Coope R."/>
            <person name="Wildung M.R."/>
            <person name="Ritland C.E."/>
            <person name="Bousquet J."/>
            <person name="Jones S.J."/>
            <person name="Bohlmann J."/>
            <person name="Birol I."/>
        </authorList>
    </citation>
    <scope>NUCLEOTIDE SEQUENCE [LARGE SCALE GENOMIC DNA]</scope>
    <source>
        <tissue evidence="2">Flushing bud</tissue>
    </source>
</reference>
<name>A0A101M1A5_PICGL</name>
<evidence type="ECO:0000313" key="2">
    <source>
        <dbReference type="EMBL" id="KUM49201.1"/>
    </source>
</evidence>
<organism evidence="2">
    <name type="scientific">Picea glauca</name>
    <name type="common">White spruce</name>
    <name type="synonym">Pinus glauca</name>
    <dbReference type="NCBI Taxonomy" id="3330"/>
    <lineage>
        <taxon>Eukaryota</taxon>
        <taxon>Viridiplantae</taxon>
        <taxon>Streptophyta</taxon>
        <taxon>Embryophyta</taxon>
        <taxon>Tracheophyta</taxon>
        <taxon>Spermatophyta</taxon>
        <taxon>Pinopsida</taxon>
        <taxon>Pinidae</taxon>
        <taxon>Conifers I</taxon>
        <taxon>Pinales</taxon>
        <taxon>Pinaceae</taxon>
        <taxon>Picea</taxon>
    </lineage>
</organism>
<protein>
    <submittedName>
        <fullName evidence="2">Uncharacterized protein</fullName>
    </submittedName>
</protein>
<feature type="region of interest" description="Disordered" evidence="1">
    <location>
        <begin position="1"/>
        <end position="28"/>
    </location>
</feature>
<evidence type="ECO:0000256" key="1">
    <source>
        <dbReference type="SAM" id="MobiDB-lite"/>
    </source>
</evidence>
<keyword evidence="2" id="KW-0496">Mitochondrion</keyword>
<gene>
    <name evidence="2" type="ORF">ABT39_MTgene3750</name>
</gene>
<comment type="caution">
    <text evidence="2">The sequence shown here is derived from an EMBL/GenBank/DDBJ whole genome shotgun (WGS) entry which is preliminary data.</text>
</comment>
<geneLocation type="mitochondrion" evidence="2"/>
<sequence>MTDNERSMNQPLQGKAQEQRKKHPFHNLLTQQLTEELVNAPAAISNSRGASH</sequence>
<accession>A0A101M1A5</accession>